<dbReference type="RefSeq" id="XP_018140251.1">
    <property type="nucleotide sequence ID" value="XM_018289384.1"/>
</dbReference>
<dbReference type="Proteomes" id="UP000078397">
    <property type="component" value="Unassembled WGS sequence"/>
</dbReference>
<accession>A0A179FBL5</accession>
<dbReference type="InterPro" id="IPR051783">
    <property type="entry name" value="NAD(P)-dependent_oxidoreduct"/>
</dbReference>
<dbReference type="KEGG" id="pchm:VFPPC_11119"/>
<dbReference type="OrthoDB" id="2130169at2759"/>
<keyword evidence="3" id="KW-1185">Reference proteome</keyword>
<evidence type="ECO:0000313" key="2">
    <source>
        <dbReference type="EMBL" id="OAQ62671.1"/>
    </source>
</evidence>
<gene>
    <name evidence="2" type="ORF">VFPPC_11119</name>
</gene>
<dbReference type="InterPro" id="IPR036291">
    <property type="entry name" value="NAD(P)-bd_dom_sf"/>
</dbReference>
<dbReference type="AlphaFoldDB" id="A0A179FBL5"/>
<protein>
    <submittedName>
        <fullName evidence="2">Nucleoside-diphosphate-sugar epimerase</fullName>
    </submittedName>
</protein>
<dbReference type="InterPro" id="IPR001509">
    <property type="entry name" value="Epimerase_deHydtase"/>
</dbReference>
<dbReference type="GO" id="GO:0004029">
    <property type="term" value="F:aldehyde dehydrogenase (NAD+) activity"/>
    <property type="evidence" value="ECO:0007669"/>
    <property type="project" value="TreeGrafter"/>
</dbReference>
<proteinExistence type="predicted"/>
<dbReference type="PANTHER" id="PTHR48079:SF6">
    <property type="entry name" value="NAD(P)-BINDING DOMAIN-CONTAINING PROTEIN-RELATED"/>
    <property type="match status" value="1"/>
</dbReference>
<evidence type="ECO:0000313" key="3">
    <source>
        <dbReference type="Proteomes" id="UP000078397"/>
    </source>
</evidence>
<dbReference type="EMBL" id="LSBJ02000006">
    <property type="protein sequence ID" value="OAQ62671.1"/>
    <property type="molecule type" value="Genomic_DNA"/>
</dbReference>
<dbReference type="GeneID" id="28853378"/>
<name>A0A179FBL5_METCM</name>
<dbReference type="SUPFAM" id="SSF51735">
    <property type="entry name" value="NAD(P)-binding Rossmann-fold domains"/>
    <property type="match status" value="1"/>
</dbReference>
<dbReference type="PANTHER" id="PTHR48079">
    <property type="entry name" value="PROTEIN YEEZ"/>
    <property type="match status" value="1"/>
</dbReference>
<feature type="domain" description="NAD-dependent epimerase/dehydratase" evidence="1">
    <location>
        <begin position="144"/>
        <end position="224"/>
    </location>
</feature>
<reference evidence="2 3" key="1">
    <citation type="journal article" date="2016" name="PLoS Pathog.">
        <title>Biosynthesis of antibiotic leucinostatins in bio-control fungus Purpureocillium lilacinum and their inhibition on phytophthora revealed by genome mining.</title>
        <authorList>
            <person name="Wang G."/>
            <person name="Liu Z."/>
            <person name="Lin R."/>
            <person name="Li E."/>
            <person name="Mao Z."/>
            <person name="Ling J."/>
            <person name="Yang Y."/>
            <person name="Yin W.B."/>
            <person name="Xie B."/>
        </authorList>
    </citation>
    <scope>NUCLEOTIDE SEQUENCE [LARGE SCALE GENOMIC DNA]</scope>
    <source>
        <strain evidence="2">170</strain>
    </source>
</reference>
<dbReference type="Gene3D" id="3.40.50.720">
    <property type="entry name" value="NAD(P)-binding Rossmann-like Domain"/>
    <property type="match status" value="1"/>
</dbReference>
<sequence length="329" mass="35915">MPTIFITGAAGYVGGDFLAHLQQQHPEHQVRALVRSEQQAALLNSQFPNVKCVFTTGSLRELLISEGKEADVVVQIANTDDEAMSFALLDGVAQHPGATYVHVSGIASLIDPSIPAGDLDPKVFSDAAQKDELLSLPRDRLHAAIEQDIIAKAEHSHTKVAIVSLPRMYGKGRGHITPQSKIIEPYLRGARSQGKVFVVGAGRNVSSYCHVSDASSALLLLVEEALSTESRVDWGRDGYYFVEAGEDSFTKFAKIVGQELHLQGYVSDTDVDSLDEGAVAKIWEWGPKFWGSSSRSRADRLRALGWRASGITEEDTIRETIRYVLGKDN</sequence>
<dbReference type="GO" id="GO:0005737">
    <property type="term" value="C:cytoplasm"/>
    <property type="evidence" value="ECO:0007669"/>
    <property type="project" value="TreeGrafter"/>
</dbReference>
<comment type="caution">
    <text evidence="2">The sequence shown here is derived from an EMBL/GenBank/DDBJ whole genome shotgun (WGS) entry which is preliminary data.</text>
</comment>
<organism evidence="2 3">
    <name type="scientific">Pochonia chlamydosporia 170</name>
    <dbReference type="NCBI Taxonomy" id="1380566"/>
    <lineage>
        <taxon>Eukaryota</taxon>
        <taxon>Fungi</taxon>
        <taxon>Dikarya</taxon>
        <taxon>Ascomycota</taxon>
        <taxon>Pezizomycotina</taxon>
        <taxon>Sordariomycetes</taxon>
        <taxon>Hypocreomycetidae</taxon>
        <taxon>Hypocreales</taxon>
        <taxon>Clavicipitaceae</taxon>
        <taxon>Pochonia</taxon>
    </lineage>
</organism>
<dbReference type="Pfam" id="PF01370">
    <property type="entry name" value="Epimerase"/>
    <property type="match status" value="1"/>
</dbReference>
<evidence type="ECO:0000259" key="1">
    <source>
        <dbReference type="Pfam" id="PF01370"/>
    </source>
</evidence>